<name>A0ABX0XCP0_9BACT</name>
<dbReference type="RefSeq" id="WP_168037791.1">
    <property type="nucleotide sequence ID" value="NZ_JAATJH010000004.1"/>
</dbReference>
<evidence type="ECO:0000313" key="2">
    <source>
        <dbReference type="Proteomes" id="UP000770785"/>
    </source>
</evidence>
<evidence type="ECO:0000313" key="1">
    <source>
        <dbReference type="EMBL" id="NJC27030.1"/>
    </source>
</evidence>
<dbReference type="EMBL" id="JAATJH010000004">
    <property type="protein sequence ID" value="NJC27030.1"/>
    <property type="molecule type" value="Genomic_DNA"/>
</dbReference>
<evidence type="ECO:0008006" key="3">
    <source>
        <dbReference type="Google" id="ProtNLM"/>
    </source>
</evidence>
<gene>
    <name evidence="1" type="ORF">GGR27_002543</name>
</gene>
<protein>
    <recommendedName>
        <fullName evidence="3">DUF429 domain-containing protein</fullName>
    </recommendedName>
</protein>
<accession>A0ABX0XCP0</accession>
<reference evidence="1 2" key="1">
    <citation type="submission" date="2020-03" db="EMBL/GenBank/DDBJ databases">
        <title>Genomic Encyclopedia of Type Strains, Phase IV (KMG-IV): sequencing the most valuable type-strain genomes for metagenomic binning, comparative biology and taxonomic classification.</title>
        <authorList>
            <person name="Goeker M."/>
        </authorList>
    </citation>
    <scope>NUCLEOTIDE SEQUENCE [LARGE SCALE GENOMIC DNA]</scope>
    <source>
        <strain evidence="1 2">DSM 105096</strain>
    </source>
</reference>
<organism evidence="1 2">
    <name type="scientific">Neolewinella antarctica</name>
    <dbReference type="NCBI Taxonomy" id="442734"/>
    <lineage>
        <taxon>Bacteria</taxon>
        <taxon>Pseudomonadati</taxon>
        <taxon>Bacteroidota</taxon>
        <taxon>Saprospiria</taxon>
        <taxon>Saprospirales</taxon>
        <taxon>Lewinellaceae</taxon>
        <taxon>Neolewinella</taxon>
    </lineage>
</organism>
<dbReference type="Proteomes" id="UP000770785">
    <property type="component" value="Unassembled WGS sequence"/>
</dbReference>
<proteinExistence type="predicted"/>
<keyword evidence="2" id="KW-1185">Reference proteome</keyword>
<sequence length="291" mass="33237">MSENNKSVKVIGIDPAPSNDSYIFDPSGVLNWTAGRKNPCKSKSDSRVIRATPYQLLSAVKKLARKQDEKVLICWDAPLTGYVWDEVQKITQGRLYTRPIEKKYQDENLPNGINTLGFAAAPHWTISQLALEYPRMMSDDKYKTSPPIKLLTKNKNRSLEYFSSPKVVEVHPAVAMYYWLKEESFTDDGDNTFQGDQISWKYKPKSKSEKNKEYRVTPKDCFKKLEHRFTVLKELDLKEPLKVAPGYSRDGPLDAIVAWLLGRLWLDTEEVTLDGDREGGAWLLPKSAVTD</sequence>
<comment type="caution">
    <text evidence="1">The sequence shown here is derived from an EMBL/GenBank/DDBJ whole genome shotgun (WGS) entry which is preliminary data.</text>
</comment>